<organism evidence="2 3">
    <name type="scientific">Euplotes crassus</name>
    <dbReference type="NCBI Taxonomy" id="5936"/>
    <lineage>
        <taxon>Eukaryota</taxon>
        <taxon>Sar</taxon>
        <taxon>Alveolata</taxon>
        <taxon>Ciliophora</taxon>
        <taxon>Intramacronucleata</taxon>
        <taxon>Spirotrichea</taxon>
        <taxon>Hypotrichia</taxon>
        <taxon>Euplotida</taxon>
        <taxon>Euplotidae</taxon>
        <taxon>Moneuplotes</taxon>
    </lineage>
</organism>
<reference evidence="2" key="1">
    <citation type="submission" date="2023-07" db="EMBL/GenBank/DDBJ databases">
        <authorList>
            <consortium name="AG Swart"/>
            <person name="Singh M."/>
            <person name="Singh A."/>
            <person name="Seah K."/>
            <person name="Emmerich C."/>
        </authorList>
    </citation>
    <scope>NUCLEOTIDE SEQUENCE</scope>
    <source>
        <strain evidence="2">DP1</strain>
    </source>
</reference>
<feature type="region of interest" description="Disordered" evidence="1">
    <location>
        <begin position="1"/>
        <end position="23"/>
    </location>
</feature>
<evidence type="ECO:0000313" key="3">
    <source>
        <dbReference type="Proteomes" id="UP001295684"/>
    </source>
</evidence>
<name>A0AAD1Y8H8_EUPCR</name>
<protein>
    <submittedName>
        <fullName evidence="2">Uncharacterized protein</fullName>
    </submittedName>
</protein>
<gene>
    <name evidence="2" type="ORF">ECRASSUSDP1_LOCUS28099</name>
</gene>
<dbReference type="Proteomes" id="UP001295684">
    <property type="component" value="Unassembled WGS sequence"/>
</dbReference>
<sequence length="600" mass="69507">MLNLNGPPSVTRRPSRKLKNFRNGNNKSIACKFTKRRIMENLNNIRGTRMKSGIRTPHMNNTAADISNGDANRIFSARNARKLIKNSRRNNSDDKTRGQGRAKVSRNMNHPYYISQWIKNTRNEASINQSKALSQNNSQLGANSPQERSKMLENSEKRGLTIGNKLILKNFDNEGSHGKRSPMNSHVGRNYRDPSLTKDSDTELKSLVSPNSSLMSKLNKRLKNRLVSKNCNTTVVCSPTTKVSDLPFTYKTYNTKKQICEFDDDFKDLKVAEKEFKRRVVSLINIDNLNLESRENLICKIKKICDTFELRDETFYTSVMLNDFQMMNNRKVDFKPISLDKLFDFSQISNGTYKFERYTSFFKCIACIIISIKFCEYEKDTPFIRDIIEFFELDGLTPILILNDDKGERNEDKTIKALHKYIFEQQIYILLLIDFKINPVSLRHFVDHYCLVLPRPDDGTSEMDTSGISSLFEYKKNMMNEAFDKNKGIKKREQASLIKDVNTEIKECIHSICNLSPLLPDFCCSHFSEISVAALCVTVSFSFKCLAAKNPDKIKKFLALKDLYVKWIESITEKYKINNKRVHEYNIKMKEFLRKVNDET</sequence>
<evidence type="ECO:0000313" key="2">
    <source>
        <dbReference type="EMBL" id="CAI2386478.1"/>
    </source>
</evidence>
<dbReference type="EMBL" id="CAMPGE010028988">
    <property type="protein sequence ID" value="CAI2386478.1"/>
    <property type="molecule type" value="Genomic_DNA"/>
</dbReference>
<feature type="compositionally biased region" description="Basic and acidic residues" evidence="1">
    <location>
        <begin position="190"/>
        <end position="203"/>
    </location>
</feature>
<keyword evidence="3" id="KW-1185">Reference proteome</keyword>
<accession>A0AAD1Y8H8</accession>
<dbReference type="AlphaFoldDB" id="A0AAD1Y8H8"/>
<comment type="caution">
    <text evidence="2">The sequence shown here is derived from an EMBL/GenBank/DDBJ whole genome shotgun (WGS) entry which is preliminary data.</text>
</comment>
<evidence type="ECO:0000256" key="1">
    <source>
        <dbReference type="SAM" id="MobiDB-lite"/>
    </source>
</evidence>
<feature type="region of interest" description="Disordered" evidence="1">
    <location>
        <begin position="171"/>
        <end position="203"/>
    </location>
</feature>
<feature type="region of interest" description="Disordered" evidence="1">
    <location>
        <begin position="129"/>
        <end position="152"/>
    </location>
</feature>
<proteinExistence type="predicted"/>
<feature type="compositionally biased region" description="Polar residues" evidence="1">
    <location>
        <begin position="129"/>
        <end position="146"/>
    </location>
</feature>